<dbReference type="Proteomes" id="UP000199438">
    <property type="component" value="Unassembled WGS sequence"/>
</dbReference>
<gene>
    <name evidence="3" type="ORF">SAMN04487907_101246</name>
</gene>
<dbReference type="AlphaFoldDB" id="A0A1I1DAR8"/>
<evidence type="ECO:0000256" key="1">
    <source>
        <dbReference type="SAM" id="Coils"/>
    </source>
</evidence>
<evidence type="ECO:0000256" key="2">
    <source>
        <dbReference type="SAM" id="MobiDB-lite"/>
    </source>
</evidence>
<keyword evidence="1" id="KW-0175">Coiled coil</keyword>
<dbReference type="STRING" id="1334022.SAMN04487907_101246"/>
<evidence type="ECO:0000313" key="3">
    <source>
        <dbReference type="EMBL" id="SFB71917.1"/>
    </source>
</evidence>
<dbReference type="RefSeq" id="WP_092539579.1">
    <property type="nucleotide sequence ID" value="NZ_FOKV01000001.1"/>
</dbReference>
<sequence length="599" mass="68905">MINQGRSNPNQDISLKGLLLNQFPDAATQATATKKQKSYRKPTFTKRCINLSIQNAKKAAQLFNQAQAEKSKGLKEINAEYRRAQREHPHTTEQKILWQEFKIDNKLAKVEPMEYNKHVIDFNRCNGTKFLMRLYQPLKNELETFEILLKFYVAQIRDLNAWKERTKIHTTGTLPRLHTNSESLKRYKIDGVKQCRFKNDAILDHVHTLVAAGMLINYKSHGRNAGFSLQFNPEILVVDEAKTKKSQITPNQSISLFKTVKTTYSDHSTGSLQNKNRIKGDAYGLPDERNGANAPTAATGNTTGSPSSEGMPEKKLSKKGEILGQKAKDLARKQEQNSPGGGANPVSGQLTEAIQDPWELCQQLAANNFVHAMPIAIKQLEFEAANGTLSQPVFRTLLFQQFMKYISRLKAENQSAAGAFYRAFEELEDKKMINFAGRYFTKSKMLTEYKKWLWMVDHAERWAKKRNWQFLYINDYLDTTRRDAKEVGFWYLEKQFKQNEKKKAARKAQRAKKAQQAQRRKSAIKADRVEKFGYRSIKPGTNRSTDYEKAAKAVRKYLHGKITSQELYYYVENNLNQSIREGLKNIINNETLKLRTYDA</sequence>
<dbReference type="EMBL" id="FOKV01000001">
    <property type="protein sequence ID" value="SFB71917.1"/>
    <property type="molecule type" value="Genomic_DNA"/>
</dbReference>
<keyword evidence="4" id="KW-1185">Reference proteome</keyword>
<feature type="coiled-coil region" evidence="1">
    <location>
        <begin position="494"/>
        <end position="521"/>
    </location>
</feature>
<name>A0A1I1DAR8_9FLAO</name>
<reference evidence="4" key="1">
    <citation type="submission" date="2016-10" db="EMBL/GenBank/DDBJ databases">
        <authorList>
            <person name="Varghese N."/>
            <person name="Submissions S."/>
        </authorList>
    </citation>
    <scope>NUCLEOTIDE SEQUENCE [LARGE SCALE GENOMIC DNA]</scope>
    <source>
        <strain evidence="4">DSM 24499</strain>
    </source>
</reference>
<feature type="region of interest" description="Disordered" evidence="2">
    <location>
        <begin position="265"/>
        <end position="317"/>
    </location>
</feature>
<organism evidence="3 4">
    <name type="scientific">Zunongwangia mangrovi</name>
    <dbReference type="NCBI Taxonomy" id="1334022"/>
    <lineage>
        <taxon>Bacteria</taxon>
        <taxon>Pseudomonadati</taxon>
        <taxon>Bacteroidota</taxon>
        <taxon>Flavobacteriia</taxon>
        <taxon>Flavobacteriales</taxon>
        <taxon>Flavobacteriaceae</taxon>
        <taxon>Zunongwangia</taxon>
    </lineage>
</organism>
<feature type="compositionally biased region" description="Low complexity" evidence="2">
    <location>
        <begin position="291"/>
        <end position="308"/>
    </location>
</feature>
<accession>A0A1I1DAR8</accession>
<evidence type="ECO:0000313" key="4">
    <source>
        <dbReference type="Proteomes" id="UP000199438"/>
    </source>
</evidence>
<dbReference type="OrthoDB" id="1399304at2"/>
<protein>
    <submittedName>
        <fullName evidence="3">Uncharacterized protein</fullName>
    </submittedName>
</protein>
<proteinExistence type="predicted"/>
<feature type="compositionally biased region" description="Polar residues" evidence="2">
    <location>
        <begin position="265"/>
        <end position="275"/>
    </location>
</feature>